<organism evidence="2 3">
    <name type="scientific">Rhizobium rhizoryzae</name>
    <dbReference type="NCBI Taxonomy" id="451876"/>
    <lineage>
        <taxon>Bacteria</taxon>
        <taxon>Pseudomonadati</taxon>
        <taxon>Pseudomonadota</taxon>
        <taxon>Alphaproteobacteria</taxon>
        <taxon>Hyphomicrobiales</taxon>
        <taxon>Rhizobiaceae</taxon>
        <taxon>Rhizobium/Agrobacterium group</taxon>
        <taxon>Rhizobium</taxon>
    </lineage>
</organism>
<dbReference type="Proteomes" id="UP000519897">
    <property type="component" value="Unassembled WGS sequence"/>
</dbReference>
<evidence type="ECO:0000256" key="1">
    <source>
        <dbReference type="SAM" id="MobiDB-lite"/>
    </source>
</evidence>
<sequence>MNTAEDVAKLADALGGPPGGNSKLEALKGELIARFSGASPGGPARFTASAAPLDRYARRRISPYEAKDPAPSTYVGSDGAKSGSSTFAPFFAQLPPQLMGAQGRSGGPLLVEIRVEEEVERSDGSDIVDAAIDEFEVAQRNSASLGVASALVQTALASFKRLTQGQ</sequence>
<keyword evidence="3" id="KW-1185">Reference proteome</keyword>
<feature type="region of interest" description="Disordered" evidence="1">
    <location>
        <begin position="1"/>
        <end position="23"/>
    </location>
</feature>
<name>A0A7W6LH97_9HYPH</name>
<dbReference type="RefSeq" id="WP_165131324.1">
    <property type="nucleotide sequence ID" value="NZ_CP049249.1"/>
</dbReference>
<evidence type="ECO:0000313" key="3">
    <source>
        <dbReference type="Proteomes" id="UP000519897"/>
    </source>
</evidence>
<proteinExistence type="predicted"/>
<dbReference type="EMBL" id="JACIEC010000003">
    <property type="protein sequence ID" value="MBB4144376.1"/>
    <property type="molecule type" value="Genomic_DNA"/>
</dbReference>
<comment type="caution">
    <text evidence="2">The sequence shown here is derived from an EMBL/GenBank/DDBJ whole genome shotgun (WGS) entry which is preliminary data.</text>
</comment>
<accession>A0A7W6LH97</accession>
<reference evidence="2 3" key="1">
    <citation type="submission" date="2020-08" db="EMBL/GenBank/DDBJ databases">
        <title>Genomic Encyclopedia of Type Strains, Phase IV (KMG-IV): sequencing the most valuable type-strain genomes for metagenomic binning, comparative biology and taxonomic classification.</title>
        <authorList>
            <person name="Goeker M."/>
        </authorList>
    </citation>
    <scope>NUCLEOTIDE SEQUENCE [LARGE SCALE GENOMIC DNA]</scope>
    <source>
        <strain evidence="2 3">DSM 29514</strain>
    </source>
</reference>
<evidence type="ECO:0000313" key="2">
    <source>
        <dbReference type="EMBL" id="MBB4144376.1"/>
    </source>
</evidence>
<dbReference type="AlphaFoldDB" id="A0A7W6LH97"/>
<protein>
    <submittedName>
        <fullName evidence="2">Uncharacterized protein</fullName>
    </submittedName>
</protein>
<gene>
    <name evidence="2" type="ORF">GGQ72_002933</name>
</gene>